<sequence>MWNLIKILLLLVGCIWVCGQNKLDTLPAWKVNFTKFGGTPTLSPKGKWIAINKFSGNGADTTYIAETANGKKIHKISGTANFINEHLIIGKSRDKVEIYNLNNGDKVQYANISNIYILAKSNRYALLTNNKEIAIYEAREKIGQLNNVQGFGISRENKLFIVRKNENIFEIWDLAAKNIHCIYRTVNPVRKIEASISGNKLFITELVQDHDSDQLTIVNKAENNLKVEIPKLAEISFTEIQKGKAFLINASVRSRESPSKVVDIWYGNDAFLGLDKFYFKPVLRKFWFYNPDEISAKELKLPHDLDIKSLNSKRYFLCYIPRKDFNYLTSNLSPEDLNDAAIYDRITDSLITIGSFKAMSRLNRRKVYKTIYEQIVSSPDGKKFLASTDGLKWTLFDVSGKLESVIEKEGLELPVFSGKSDNIYFESSDGLWIYNLKTKHLMQTKIAQGQITRIKSNIYKNDNRILSTSVDGPFLIEGYNLQSNITTYFLSENGKLRIVVPPTGNRINHIIFDQKFKDLYTLEENFNLPPFLQHYTMEKKGETFFENNNTDKKAAKIKQEILTFDAVGQKLNGILYYPIDFNPKQKYPMVVHIYQRQRQESNEYLSPNNDFPVGFQIRTLIERGYFVFLPDILYDDSGTGLSALECVNRGLDRVLLNPNIDSEKIGLGGHSHGGYETNFIATHSNRFTAYVSGAGNSDIIRSYYSYNNNFISPFYWQFESEQYALGKSVAEDKSLYLKNSPILNVQNVSAPILLWAGKKDENIQWDQVMEFFIGLKRYKKDVIALFYPDQSHAFFNGTPAEKDLTERIIQWWDYYLKNEKDIEWINQMKKDAD</sequence>
<dbReference type="SUPFAM" id="SSF53474">
    <property type="entry name" value="alpha/beta-Hydrolases"/>
    <property type="match status" value="1"/>
</dbReference>
<dbReference type="PANTHER" id="PTHR42776">
    <property type="entry name" value="SERINE PEPTIDASE S9 FAMILY MEMBER"/>
    <property type="match status" value="1"/>
</dbReference>
<protein>
    <submittedName>
        <fullName evidence="3">S9 family peptidase</fullName>
    </submittedName>
</protein>
<dbReference type="Proteomes" id="UP000279972">
    <property type="component" value="Chromosome"/>
</dbReference>
<feature type="domain" description="Peptidase S9 prolyl oligopeptidase catalytic" evidence="2">
    <location>
        <begin position="659"/>
        <end position="818"/>
    </location>
</feature>
<dbReference type="InterPro" id="IPR001375">
    <property type="entry name" value="Peptidase_S9_cat"/>
</dbReference>
<evidence type="ECO:0000259" key="2">
    <source>
        <dbReference type="Pfam" id="PF00326"/>
    </source>
</evidence>
<dbReference type="Gene3D" id="2.130.10.10">
    <property type="entry name" value="YVTN repeat-like/Quinoprotein amine dehydrogenase"/>
    <property type="match status" value="1"/>
</dbReference>
<dbReference type="Proteomes" id="UP000236262">
    <property type="component" value="Unassembled WGS sequence"/>
</dbReference>
<gene>
    <name evidence="4" type="ORF">C1637_08495</name>
    <name evidence="3" type="ORF">EG342_11200</name>
</gene>
<dbReference type="SUPFAM" id="SSF82171">
    <property type="entry name" value="DPP6 N-terminal domain-like"/>
    <property type="match status" value="1"/>
</dbReference>
<dbReference type="InterPro" id="IPR015943">
    <property type="entry name" value="WD40/YVTN_repeat-like_dom_sf"/>
</dbReference>
<keyword evidence="1" id="KW-0378">Hydrolase</keyword>
<dbReference type="OrthoDB" id="9812921at2"/>
<name>A0A3G6RLS8_CHRLC</name>
<reference evidence="4 5" key="1">
    <citation type="submission" date="2018-01" db="EMBL/GenBank/DDBJ databases">
        <title>Draft genome sequences of Chryseobacterium lactis NCTC11390, Chryseobacterium oncorhynchi 701B-08, and Chryseobacterium viscerum 687B-08.</title>
        <authorList>
            <person name="Jeong J.-J."/>
            <person name="Lee Y.J."/>
            <person name="Park B."/>
            <person name="Choi I.-G."/>
            <person name="Kim K.D."/>
        </authorList>
    </citation>
    <scope>NUCLEOTIDE SEQUENCE [LARGE SCALE GENOMIC DNA]</scope>
    <source>
        <strain evidence="4 5">NCTC11390</strain>
    </source>
</reference>
<evidence type="ECO:0000313" key="3">
    <source>
        <dbReference type="EMBL" id="AZA82424.1"/>
    </source>
</evidence>
<dbReference type="GO" id="GO:0006508">
    <property type="term" value="P:proteolysis"/>
    <property type="evidence" value="ECO:0007669"/>
    <property type="project" value="InterPro"/>
</dbReference>
<dbReference type="InterPro" id="IPR029058">
    <property type="entry name" value="AB_hydrolase_fold"/>
</dbReference>
<dbReference type="RefSeq" id="WP_103290887.1">
    <property type="nucleotide sequence ID" value="NZ_CP033924.1"/>
</dbReference>
<dbReference type="Gene3D" id="3.40.50.1820">
    <property type="entry name" value="alpha/beta hydrolase"/>
    <property type="match status" value="1"/>
</dbReference>
<dbReference type="Pfam" id="PF00326">
    <property type="entry name" value="Peptidase_S9"/>
    <property type="match status" value="1"/>
</dbReference>
<proteinExistence type="predicted"/>
<dbReference type="EMBL" id="PPEH01000003">
    <property type="protein sequence ID" value="PNW13900.1"/>
    <property type="molecule type" value="Genomic_DNA"/>
</dbReference>
<keyword evidence="6" id="KW-1185">Reference proteome</keyword>
<evidence type="ECO:0000313" key="6">
    <source>
        <dbReference type="Proteomes" id="UP000279972"/>
    </source>
</evidence>
<dbReference type="EMBL" id="CP033924">
    <property type="protein sequence ID" value="AZA82424.1"/>
    <property type="molecule type" value="Genomic_DNA"/>
</dbReference>
<dbReference type="AlphaFoldDB" id="A0A3G6RLS8"/>
<dbReference type="PANTHER" id="PTHR42776:SF27">
    <property type="entry name" value="DIPEPTIDYL PEPTIDASE FAMILY MEMBER 6"/>
    <property type="match status" value="1"/>
</dbReference>
<evidence type="ECO:0000256" key="1">
    <source>
        <dbReference type="ARBA" id="ARBA00022801"/>
    </source>
</evidence>
<organism evidence="4 5">
    <name type="scientific">Chryseobacterium lactis</name>
    <dbReference type="NCBI Taxonomy" id="1241981"/>
    <lineage>
        <taxon>Bacteria</taxon>
        <taxon>Pseudomonadati</taxon>
        <taxon>Bacteroidota</taxon>
        <taxon>Flavobacteriia</taxon>
        <taxon>Flavobacteriales</taxon>
        <taxon>Weeksellaceae</taxon>
        <taxon>Chryseobacterium group</taxon>
        <taxon>Chryseobacterium</taxon>
    </lineage>
</organism>
<dbReference type="GO" id="GO:0004252">
    <property type="term" value="F:serine-type endopeptidase activity"/>
    <property type="evidence" value="ECO:0007669"/>
    <property type="project" value="TreeGrafter"/>
</dbReference>
<evidence type="ECO:0000313" key="5">
    <source>
        <dbReference type="Proteomes" id="UP000236262"/>
    </source>
</evidence>
<accession>A0A3G6RLS8</accession>
<evidence type="ECO:0000313" key="4">
    <source>
        <dbReference type="EMBL" id="PNW13900.1"/>
    </source>
</evidence>
<reference evidence="3 6" key="2">
    <citation type="submission" date="2018-11" db="EMBL/GenBank/DDBJ databases">
        <title>Proposal to divide the Flavobacteriaceae and reorganize its genera based on Amino Acid Identity values calculated from whole genome sequences.</title>
        <authorList>
            <person name="Nicholson A.C."/>
            <person name="Gulvik C.A."/>
            <person name="Whitney A.M."/>
            <person name="Humrighouse B.W."/>
            <person name="Bell M."/>
            <person name="Holmes B."/>
            <person name="Steigerwalt A.G."/>
            <person name="Villarma A."/>
            <person name="Sheth M."/>
            <person name="Batra D."/>
            <person name="Pryor J."/>
            <person name="Bernardet J.-F."/>
            <person name="Hugo C."/>
            <person name="Kampfer P."/>
            <person name="Newman J."/>
            <person name="McQuiston J.R."/>
        </authorList>
    </citation>
    <scope>NUCLEOTIDE SEQUENCE [LARGE SCALE GENOMIC DNA]</scope>
    <source>
        <strain evidence="3 6">KC_1864</strain>
    </source>
</reference>
<dbReference type="KEGG" id="clac:EG342_11200"/>